<dbReference type="PROSITE" id="PS50237">
    <property type="entry name" value="HECT"/>
    <property type="match status" value="1"/>
</dbReference>
<dbReference type="AlphaFoldDB" id="A0A9P6W290"/>
<feature type="domain" description="HECT" evidence="7">
    <location>
        <begin position="486"/>
        <end position="815"/>
    </location>
</feature>
<evidence type="ECO:0000256" key="2">
    <source>
        <dbReference type="ARBA" id="ARBA00012485"/>
    </source>
</evidence>
<dbReference type="Pfam" id="PF00632">
    <property type="entry name" value="HECT"/>
    <property type="match status" value="1"/>
</dbReference>
<dbReference type="Gene3D" id="3.30.2160.10">
    <property type="entry name" value="Hect, E3 ligase catalytic domain"/>
    <property type="match status" value="1"/>
</dbReference>
<evidence type="ECO:0000313" key="9">
    <source>
        <dbReference type="Proteomes" id="UP000777482"/>
    </source>
</evidence>
<feature type="region of interest" description="Disordered" evidence="6">
    <location>
        <begin position="209"/>
        <end position="231"/>
    </location>
</feature>
<comment type="caution">
    <text evidence="8">The sequence shown here is derived from an EMBL/GenBank/DDBJ whole genome shotgun (WGS) entry which is preliminary data.</text>
</comment>
<gene>
    <name evidence="8" type="primary">HUL4</name>
    <name evidence="8" type="ORF">C6P46_003744</name>
</gene>
<evidence type="ECO:0000256" key="5">
    <source>
        <dbReference type="PROSITE-ProRule" id="PRU00104"/>
    </source>
</evidence>
<proteinExistence type="predicted"/>
<evidence type="ECO:0000256" key="3">
    <source>
        <dbReference type="ARBA" id="ARBA00022679"/>
    </source>
</evidence>
<reference evidence="8 9" key="1">
    <citation type="submission" date="2020-11" db="EMBL/GenBank/DDBJ databases">
        <title>Kefir isolates.</title>
        <authorList>
            <person name="Marcisauskas S."/>
            <person name="Kim Y."/>
            <person name="Blasche S."/>
        </authorList>
    </citation>
    <scope>NUCLEOTIDE SEQUENCE [LARGE SCALE GENOMIC DNA]</scope>
    <source>
        <strain evidence="8 9">KR</strain>
    </source>
</reference>
<name>A0A9P6W290_RHOMI</name>
<dbReference type="OrthoDB" id="8068875at2759"/>
<evidence type="ECO:0000259" key="7">
    <source>
        <dbReference type="PROSITE" id="PS50237"/>
    </source>
</evidence>
<feature type="compositionally biased region" description="Low complexity" evidence="6">
    <location>
        <begin position="70"/>
        <end position="79"/>
    </location>
</feature>
<dbReference type="InterPro" id="IPR035983">
    <property type="entry name" value="Hect_E3_ubiquitin_ligase"/>
</dbReference>
<accession>A0A9P6W290</accession>
<dbReference type="Proteomes" id="UP000777482">
    <property type="component" value="Unassembled WGS sequence"/>
</dbReference>
<dbReference type="SUPFAM" id="SSF56204">
    <property type="entry name" value="Hect, E3 ligase catalytic domain"/>
    <property type="match status" value="1"/>
</dbReference>
<feature type="compositionally biased region" description="Low complexity" evidence="6">
    <location>
        <begin position="36"/>
        <end position="52"/>
    </location>
</feature>
<dbReference type="InterPro" id="IPR000569">
    <property type="entry name" value="HECT_dom"/>
</dbReference>
<dbReference type="EMBL" id="PUHQ01000031">
    <property type="protein sequence ID" value="KAG0661853.1"/>
    <property type="molecule type" value="Genomic_DNA"/>
</dbReference>
<evidence type="ECO:0000256" key="6">
    <source>
        <dbReference type="SAM" id="MobiDB-lite"/>
    </source>
</evidence>
<sequence>MADSACAYEPPAAVPVRPVASTSTSSSQLQPPPLSSSPWTGSGSFYAFGSGSPRSLHSRKAPPFKGRSYTAASASSSPRQTPPPSRPASPAVLMTTARCCCCGTELKYPRASPSFRCTVCDQICDLSDEARRGKAPEGVPVPQATPISEAEWLNLLDSPDRDPEAASDLAQGLDDVTLEDYSTTPSGAPSRLPDLLTAVDTAFSNLPSLEASFRPSSSTSTGQKNPRKRVPSWKTLRQLSDAATSRPAVVERMRERVEAILQRPGPSLLDSDGTWLIVLFENPVFTATAAPDSEARHRLQARLIGLVSRLPNTLHHALVTYLSSPTYPRPAFLEKVEFVCSFLSHRIALCVEADRPPTAYVTDWQVQAAARVASLLFAANEKLRRVPLTAFYVTLIDSLGPAALFNDFETWEATRETFSLCQYPFLLSLGAKILLLTYDGEREMVERTNEAYRANLSSEETESPLLVLNIRRDHLVADSLQQIAMNHRGLTKPLRIKWEDEEGIDAGGLRKEWFLLLCRKLFDPQFGMFLVDEESQYVWFNPAAVGMEDDFWLVGVTTGLALFNGANLDIPLPPVTYKLLAAASTSLKLSDLADLNPSLARGLDQLLNHPAEDVESTFCRTFVGQYEAWGEVVEVDLVENGSEVPVTGQNRQDYVDLMVEFLLVGSVSSQFASFARGFSEVCAGNALSLFRAEELELVIRGSPEELDIEALRAVTIYDGFSPKEPAIEYFWSAVAGFSPTDQRRLLAFITASDRLPATGITSLELKLQCLGDDSDRYPQSHTCFNTLSLYRYSSLQKMERMLRRSFEDSEGFGLR</sequence>
<feature type="compositionally biased region" description="Polar residues" evidence="6">
    <location>
        <begin position="214"/>
        <end position="224"/>
    </location>
</feature>
<feature type="active site" description="Glycyl thioester intermediate" evidence="5">
    <location>
        <position position="783"/>
    </location>
</feature>
<protein>
    <recommendedName>
        <fullName evidence="2">HECT-type E3 ubiquitin transferase</fullName>
        <ecNumber evidence="2">2.3.2.26</ecNumber>
    </recommendedName>
</protein>
<feature type="compositionally biased region" description="Low complexity" evidence="6">
    <location>
        <begin position="17"/>
        <end position="29"/>
    </location>
</feature>
<feature type="region of interest" description="Disordered" evidence="6">
    <location>
        <begin position="17"/>
        <end position="89"/>
    </location>
</feature>
<dbReference type="Gene3D" id="3.30.2410.10">
    <property type="entry name" value="Hect, E3 ligase catalytic domain"/>
    <property type="match status" value="1"/>
</dbReference>
<organism evidence="8 9">
    <name type="scientific">Rhodotorula mucilaginosa</name>
    <name type="common">Yeast</name>
    <name type="synonym">Rhodotorula rubra</name>
    <dbReference type="NCBI Taxonomy" id="5537"/>
    <lineage>
        <taxon>Eukaryota</taxon>
        <taxon>Fungi</taxon>
        <taxon>Dikarya</taxon>
        <taxon>Basidiomycota</taxon>
        <taxon>Pucciniomycotina</taxon>
        <taxon>Microbotryomycetes</taxon>
        <taxon>Sporidiobolales</taxon>
        <taxon>Sporidiobolaceae</taxon>
        <taxon>Rhodotorula</taxon>
    </lineage>
</organism>
<dbReference type="Gene3D" id="3.90.1750.10">
    <property type="entry name" value="Hect, E3 ligase catalytic domains"/>
    <property type="match status" value="1"/>
</dbReference>
<keyword evidence="9" id="KW-1185">Reference proteome</keyword>
<evidence type="ECO:0000256" key="1">
    <source>
        <dbReference type="ARBA" id="ARBA00000885"/>
    </source>
</evidence>
<comment type="catalytic activity">
    <reaction evidence="1">
        <text>S-ubiquitinyl-[E2 ubiquitin-conjugating enzyme]-L-cysteine + [acceptor protein]-L-lysine = [E2 ubiquitin-conjugating enzyme]-L-cysteine + N(6)-ubiquitinyl-[acceptor protein]-L-lysine.</text>
        <dbReference type="EC" id="2.3.2.26"/>
    </reaction>
</comment>
<keyword evidence="4 5" id="KW-0833">Ubl conjugation pathway</keyword>
<dbReference type="PANTHER" id="PTHR45700">
    <property type="entry name" value="UBIQUITIN-PROTEIN LIGASE E3C"/>
    <property type="match status" value="1"/>
</dbReference>
<dbReference type="CDD" id="cd00078">
    <property type="entry name" value="HECTc"/>
    <property type="match status" value="1"/>
</dbReference>
<dbReference type="PANTHER" id="PTHR45700:SF8">
    <property type="entry name" value="HECT-TYPE E3 UBIQUITIN TRANSFERASE"/>
    <property type="match status" value="1"/>
</dbReference>
<keyword evidence="3" id="KW-0808">Transferase</keyword>
<dbReference type="GO" id="GO:0061630">
    <property type="term" value="F:ubiquitin protein ligase activity"/>
    <property type="evidence" value="ECO:0007669"/>
    <property type="project" value="UniProtKB-EC"/>
</dbReference>
<evidence type="ECO:0000313" key="8">
    <source>
        <dbReference type="EMBL" id="KAG0661853.1"/>
    </source>
</evidence>
<dbReference type="GO" id="GO:0000209">
    <property type="term" value="P:protein polyubiquitination"/>
    <property type="evidence" value="ECO:0007669"/>
    <property type="project" value="InterPro"/>
</dbReference>
<dbReference type="SMART" id="SM00119">
    <property type="entry name" value="HECTc"/>
    <property type="match status" value="1"/>
</dbReference>
<dbReference type="EC" id="2.3.2.26" evidence="2"/>
<evidence type="ECO:0000256" key="4">
    <source>
        <dbReference type="ARBA" id="ARBA00022786"/>
    </source>
</evidence>
<dbReference type="InterPro" id="IPR044611">
    <property type="entry name" value="E3A/B/C-like"/>
</dbReference>